<keyword evidence="3" id="KW-1185">Reference proteome</keyword>
<dbReference type="STRING" id="1121326.CLMAG_37190"/>
<accession>A0A161WVA5</accession>
<evidence type="ECO:0000256" key="1">
    <source>
        <dbReference type="SAM" id="SignalP"/>
    </source>
</evidence>
<dbReference type="EMBL" id="LWAE01000004">
    <property type="protein sequence ID" value="KZL90808.1"/>
    <property type="molecule type" value="Genomic_DNA"/>
</dbReference>
<dbReference type="PANTHER" id="PTHR30032">
    <property type="entry name" value="N-ACETYLMURAMOYL-L-ALANINE AMIDASE-RELATED"/>
    <property type="match status" value="1"/>
</dbReference>
<dbReference type="PATRIC" id="fig|1121326.3.peg.3763"/>
<sequence>MNRRKSITLFLSTLAISMCCLTSKAYAASPMLSYISRQEAQDRAYKMTDALWRYVKSLNGNVQSDIKLPDQLKNETNSQQIGIPYAWGGSDGIDTRSTSQWSNFFDAINKGAMAGNINYTGGYKAGTAGIDCSGFVQSVLKIPGEKQSTGTLGKYLTPISIYDLKNMDVLLYSSSHVAFFQSWVYDDYGNIIGANTIEATAGNYDGTGQKVKEYYRSKEEIMSDYIPGRFNGIGSDFIENNSAQPTIESPLYRQSINKNDGKLYIKWGFNDTISGGYQTAYRIRVYSGDINQSNNVSGKLITQISENTSANEKIIAFNNMSGGNYYFILETRNSRGYWSSPIATPFKVVADINSVPSKIEEVVRFGGQDRYETSKLIAENNFGSNLDNVIIASGSDFPDGLVGVTLAKKLNAPLLLLDKSVESEGSTVVLQYILNKLNKNGNIYILGGEGAVSQFYVDYFIKSGYLKNNIIRIGGTNRNETSVKIAENLNLSQGTPIVISNDSAFADALSISPKAGYSQWPVLLTSSSKLSEDVESYIINMKPSVVYIVGGSAAVSESVKNRIKEITGYDDKSIIRLGGKDRYETVEKINSHFYENNLDKVYVASGENFPDSLSGSVVAAIRGKPLVLVSESSYISGARSINDVTGSNKVTINVFGGDKIITNYLISKINNISLKLQ</sequence>
<keyword evidence="2" id="KW-0378">Hydrolase</keyword>
<dbReference type="Pfam" id="PF04122">
    <property type="entry name" value="CW_binding_2"/>
    <property type="match status" value="3"/>
</dbReference>
<dbReference type="EC" id="3.5.1.28" evidence="2"/>
<dbReference type="PANTHER" id="PTHR30032:SF8">
    <property type="entry name" value="GERMINATION-SPECIFIC N-ACETYLMURAMOYL-L-ALANINE AMIDASE"/>
    <property type="match status" value="1"/>
</dbReference>
<feature type="chain" id="PRO_5010277723" evidence="1">
    <location>
        <begin position="28"/>
        <end position="677"/>
    </location>
</feature>
<protein>
    <submittedName>
        <fullName evidence="2">N-acetylmuramoyl-L-alanine amidase LytC</fullName>
        <ecNumber evidence="2">3.5.1.28</ecNumber>
    </submittedName>
</protein>
<dbReference type="OrthoDB" id="1665149at2"/>
<keyword evidence="1" id="KW-0732">Signal</keyword>
<name>A0A161WVA5_9CLOT</name>
<comment type="caution">
    <text evidence="2">The sequence shown here is derived from an EMBL/GenBank/DDBJ whole genome shotgun (WGS) entry which is preliminary data.</text>
</comment>
<dbReference type="InterPro" id="IPR007253">
    <property type="entry name" value="Cell_wall-bd_2"/>
</dbReference>
<dbReference type="Proteomes" id="UP000076603">
    <property type="component" value="Unassembled WGS sequence"/>
</dbReference>
<evidence type="ECO:0000313" key="3">
    <source>
        <dbReference type="Proteomes" id="UP000076603"/>
    </source>
</evidence>
<dbReference type="GO" id="GO:0008745">
    <property type="term" value="F:N-acetylmuramoyl-L-alanine amidase activity"/>
    <property type="evidence" value="ECO:0007669"/>
    <property type="project" value="UniProtKB-EC"/>
</dbReference>
<reference evidence="2 3" key="1">
    <citation type="submission" date="2016-04" db="EMBL/GenBank/DDBJ databases">
        <title>Genome sequence of Clostridium magnum DSM 2767.</title>
        <authorList>
            <person name="Poehlein A."/>
            <person name="Uhlig R."/>
            <person name="Fischer R."/>
            <person name="Bahl H."/>
            <person name="Daniel R."/>
        </authorList>
    </citation>
    <scope>NUCLEOTIDE SEQUENCE [LARGE SCALE GENOMIC DNA]</scope>
    <source>
        <strain evidence="2 3">DSM 2767</strain>
    </source>
</reference>
<proteinExistence type="predicted"/>
<feature type="signal peptide" evidence="1">
    <location>
        <begin position="1"/>
        <end position="27"/>
    </location>
</feature>
<dbReference type="Gene3D" id="3.40.50.12090">
    <property type="match status" value="2"/>
</dbReference>
<dbReference type="RefSeq" id="WP_139264194.1">
    <property type="nucleotide sequence ID" value="NZ_FQXL01000013.1"/>
</dbReference>
<dbReference type="InterPro" id="IPR051922">
    <property type="entry name" value="Bact_Sporulation_Assoc"/>
</dbReference>
<dbReference type="AlphaFoldDB" id="A0A161WVA5"/>
<evidence type="ECO:0000313" key="2">
    <source>
        <dbReference type="EMBL" id="KZL90808.1"/>
    </source>
</evidence>
<gene>
    <name evidence="2" type="primary">lytC_22</name>
    <name evidence="2" type="ORF">CLMAG_37190</name>
</gene>
<dbReference type="Gene3D" id="3.90.1720.10">
    <property type="entry name" value="endopeptidase domain like (from Nostoc punctiforme)"/>
    <property type="match status" value="1"/>
</dbReference>
<organism evidence="2 3">
    <name type="scientific">Clostridium magnum DSM 2767</name>
    <dbReference type="NCBI Taxonomy" id="1121326"/>
    <lineage>
        <taxon>Bacteria</taxon>
        <taxon>Bacillati</taxon>
        <taxon>Bacillota</taxon>
        <taxon>Clostridia</taxon>
        <taxon>Eubacteriales</taxon>
        <taxon>Clostridiaceae</taxon>
        <taxon>Clostridium</taxon>
    </lineage>
</organism>